<comment type="caution">
    <text evidence="2">The sequence shown here is derived from an EMBL/GenBank/DDBJ whole genome shotgun (WGS) entry which is preliminary data.</text>
</comment>
<organism evidence="2 3">
    <name type="scientific">Cryoendolithus antarcticus</name>
    <dbReference type="NCBI Taxonomy" id="1507870"/>
    <lineage>
        <taxon>Eukaryota</taxon>
        <taxon>Fungi</taxon>
        <taxon>Dikarya</taxon>
        <taxon>Ascomycota</taxon>
        <taxon>Pezizomycotina</taxon>
        <taxon>Dothideomycetes</taxon>
        <taxon>Dothideomycetidae</taxon>
        <taxon>Cladosporiales</taxon>
        <taxon>Cladosporiaceae</taxon>
        <taxon>Cryoendolithus</taxon>
    </lineage>
</organism>
<dbReference type="Gene3D" id="3.40.50.300">
    <property type="entry name" value="P-loop containing nucleotide triphosphate hydrolases"/>
    <property type="match status" value="1"/>
</dbReference>
<evidence type="ECO:0000313" key="3">
    <source>
        <dbReference type="Proteomes" id="UP000192596"/>
    </source>
</evidence>
<dbReference type="EMBL" id="NAJO01000014">
    <property type="protein sequence ID" value="OQO07498.1"/>
    <property type="molecule type" value="Genomic_DNA"/>
</dbReference>
<dbReference type="OrthoDB" id="259708at2759"/>
<evidence type="ECO:0000259" key="1">
    <source>
        <dbReference type="Pfam" id="PF02492"/>
    </source>
</evidence>
<dbReference type="STRING" id="1507870.A0A1V8T8E3"/>
<protein>
    <recommendedName>
        <fullName evidence="1">CobW/HypB/UreG nucleotide-binding domain-containing protein</fullName>
    </recommendedName>
</protein>
<dbReference type="AlphaFoldDB" id="A0A1V8T8E3"/>
<keyword evidence="3" id="KW-1185">Reference proteome</keyword>
<dbReference type="InterPro" id="IPR027417">
    <property type="entry name" value="P-loop_NTPase"/>
</dbReference>
<dbReference type="GO" id="GO:0005737">
    <property type="term" value="C:cytoplasm"/>
    <property type="evidence" value="ECO:0007669"/>
    <property type="project" value="TreeGrafter"/>
</dbReference>
<dbReference type="Proteomes" id="UP000192596">
    <property type="component" value="Unassembled WGS sequence"/>
</dbReference>
<dbReference type="PANTHER" id="PTHR13748:SF62">
    <property type="entry name" value="COBW DOMAIN-CONTAINING PROTEIN"/>
    <property type="match status" value="1"/>
</dbReference>
<gene>
    <name evidence="2" type="ORF">B0A48_07195</name>
</gene>
<feature type="domain" description="CobW/HypB/UreG nucleotide-binding" evidence="1">
    <location>
        <begin position="13"/>
        <end position="178"/>
    </location>
</feature>
<dbReference type="Pfam" id="PF02492">
    <property type="entry name" value="cobW"/>
    <property type="match status" value="1"/>
</dbReference>
<dbReference type="InParanoid" id="A0A1V8T8E3"/>
<dbReference type="InterPro" id="IPR051316">
    <property type="entry name" value="Zinc-reg_GTPase_activator"/>
</dbReference>
<name>A0A1V8T8E3_9PEZI</name>
<dbReference type="PANTHER" id="PTHR13748">
    <property type="entry name" value="COBW-RELATED"/>
    <property type="match status" value="1"/>
</dbReference>
<dbReference type="SUPFAM" id="SSF52540">
    <property type="entry name" value="P-loop containing nucleoside triphosphate hydrolases"/>
    <property type="match status" value="1"/>
</dbReference>
<reference evidence="3" key="1">
    <citation type="submission" date="2017-03" db="EMBL/GenBank/DDBJ databases">
        <title>Genomes of endolithic fungi from Antarctica.</title>
        <authorList>
            <person name="Coleine C."/>
            <person name="Masonjones S."/>
            <person name="Stajich J.E."/>
        </authorList>
    </citation>
    <scope>NUCLEOTIDE SEQUENCE [LARGE SCALE GENOMIC DNA]</scope>
    <source>
        <strain evidence="3">CCFEE 5527</strain>
    </source>
</reference>
<dbReference type="InterPro" id="IPR003495">
    <property type="entry name" value="CobW/HypB/UreG_nucleotide-bd"/>
</dbReference>
<evidence type="ECO:0000313" key="2">
    <source>
        <dbReference type="EMBL" id="OQO07498.1"/>
    </source>
</evidence>
<accession>A0A1V8T8E3</accession>
<sequence>MTAPFPPKPGRLPITIITGFVGSGKTTVLVKLLPQLRTENPGYTLALIKSEIGTVEVDSLLAASDSLAGSAELGDEFGSCLCCTNIGQIEGALIKLDEECRPDRIIIETSGSAEPLKLALEVNRIGKATGRFELDGVVSVVDAENWGGYKDLSHTAKLQAQQTDLIVINKWESLSERDFDLFLDKLGDLDVDTPQVKSDKGWISKELLFGFDATMAKAWLTKPQHHEHDHDHASGHEHSHTSEIECLSVILSSGAKDASIDLTKLELLLKSAPKDEVYRIKAIVRSSQSPKSVDGTPVNGAAQSPTYYILNWSFGRWTWTHTVIADIGDEVLRMSIFTAPYESNKWAKKAESGGFFVLDSRDAKADLVVKRVQ</sequence>
<proteinExistence type="predicted"/>